<proteinExistence type="predicted"/>
<dbReference type="EMBL" id="BK014800">
    <property type="protein sequence ID" value="DAD76425.1"/>
    <property type="molecule type" value="Genomic_DNA"/>
</dbReference>
<name>A0A8S5M281_9CAUD</name>
<sequence>MARIDLLLCAFRVIYSTTKRENTFLGGTYHERNQNI</sequence>
<protein>
    <submittedName>
        <fullName evidence="1">Uncharacterized protein</fullName>
    </submittedName>
</protein>
<evidence type="ECO:0000313" key="1">
    <source>
        <dbReference type="EMBL" id="DAD76425.1"/>
    </source>
</evidence>
<accession>A0A8S5M281</accession>
<reference evidence="1" key="1">
    <citation type="journal article" date="2021" name="Proc. Natl. Acad. Sci. U.S.A.">
        <title>A Catalog of Tens of Thousands of Viruses from Human Metagenomes Reveals Hidden Associations with Chronic Diseases.</title>
        <authorList>
            <person name="Tisza M.J."/>
            <person name="Buck C.B."/>
        </authorList>
    </citation>
    <scope>NUCLEOTIDE SEQUENCE</scope>
    <source>
        <strain evidence="1">CtP6p7</strain>
    </source>
</reference>
<organism evidence="1">
    <name type="scientific">Siphoviridae sp. ctP6p7</name>
    <dbReference type="NCBI Taxonomy" id="2826319"/>
    <lineage>
        <taxon>Viruses</taxon>
        <taxon>Duplodnaviria</taxon>
        <taxon>Heunggongvirae</taxon>
        <taxon>Uroviricota</taxon>
        <taxon>Caudoviricetes</taxon>
    </lineage>
</organism>